<dbReference type="Pfam" id="PF09793">
    <property type="entry name" value="AD"/>
    <property type="match status" value="1"/>
</dbReference>
<dbReference type="SMART" id="SM00995">
    <property type="entry name" value="AD"/>
    <property type="match status" value="1"/>
</dbReference>
<dbReference type="EMBL" id="HBFB01018096">
    <property type="protein sequence ID" value="CAD8681479.1"/>
    <property type="molecule type" value="Transcribed_RNA"/>
</dbReference>
<organism evidence="2">
    <name type="scientific">Chlamydomonas leiostraca</name>
    <dbReference type="NCBI Taxonomy" id="1034604"/>
    <lineage>
        <taxon>Eukaryota</taxon>
        <taxon>Viridiplantae</taxon>
        <taxon>Chlorophyta</taxon>
        <taxon>core chlorophytes</taxon>
        <taxon>Chlorophyceae</taxon>
        <taxon>CS clade</taxon>
        <taxon>Chlamydomonadales</taxon>
        <taxon>Chlamydomonadaceae</taxon>
        <taxon>Chlamydomonas</taxon>
    </lineage>
</organism>
<evidence type="ECO:0000259" key="1">
    <source>
        <dbReference type="PROSITE" id="PS52001"/>
    </source>
</evidence>
<name>A0A7S0RLT3_9CHLO</name>
<dbReference type="PANTHER" id="PTHR13542">
    <property type="entry name" value="LSM12 HOMOLOG"/>
    <property type="match status" value="1"/>
</dbReference>
<dbReference type="InterPro" id="IPR019181">
    <property type="entry name" value="LSM12_ABD"/>
</dbReference>
<dbReference type="AlphaFoldDB" id="A0A7S0RLT3"/>
<dbReference type="PROSITE" id="PS52001">
    <property type="entry name" value="AD"/>
    <property type="match status" value="1"/>
</dbReference>
<proteinExistence type="predicted"/>
<sequence>MAANPDSWGVGDSVVLRTTLGEEISSTVFGYDKATNMLMLRETGAHNGVANLRLLKASFIEKVVSLTKAAPGTVDLGPLPPVDMEKGKRREAKALKQAEKEAALVGVGVTKEAQSIFESLRKTLPCHWEGKDIVVLDEVVIKEPYTPNDCWTDAKHQATLNRVKMVLAAERTRLGLSA</sequence>
<dbReference type="InterPro" id="IPR039683">
    <property type="entry name" value="Lsm12-like"/>
</dbReference>
<gene>
    <name evidence="2" type="ORF">CLEI1391_LOCUS10157</name>
</gene>
<evidence type="ECO:0000313" key="2">
    <source>
        <dbReference type="EMBL" id="CAD8681479.1"/>
    </source>
</evidence>
<feature type="domain" description="AD" evidence="1">
    <location>
        <begin position="80"/>
        <end position="175"/>
    </location>
</feature>
<reference evidence="2" key="1">
    <citation type="submission" date="2021-01" db="EMBL/GenBank/DDBJ databases">
        <authorList>
            <person name="Corre E."/>
            <person name="Pelletier E."/>
            <person name="Niang G."/>
            <person name="Scheremetjew M."/>
            <person name="Finn R."/>
            <person name="Kale V."/>
            <person name="Holt S."/>
            <person name="Cochrane G."/>
            <person name="Meng A."/>
            <person name="Brown T."/>
            <person name="Cohen L."/>
        </authorList>
    </citation>
    <scope>NUCLEOTIDE SEQUENCE</scope>
    <source>
        <strain evidence="2">SAG 11-49</strain>
    </source>
</reference>
<dbReference type="InterPro" id="IPR048478">
    <property type="entry name" value="LSM12_LSM"/>
</dbReference>
<accession>A0A7S0RLT3</accession>
<protein>
    <recommendedName>
        <fullName evidence="1">AD domain-containing protein</fullName>
    </recommendedName>
</protein>
<dbReference type="InterPro" id="IPR047574">
    <property type="entry name" value="AD"/>
</dbReference>
<dbReference type="Pfam" id="PF21166">
    <property type="entry name" value="LSM12_LSM"/>
    <property type="match status" value="1"/>
</dbReference>